<dbReference type="AlphaFoldDB" id="A0A0G1BGL5"/>
<sequence length="391" mass="44705">MKSITKKIPNKPGIYWFSKKGEKIYVGKAGLLKKRIASYFRTKDPRIFEMVGEADNVSFKKAGSVLEAVILEANAIKKYLPKYNIKEKDNRSFVYLVIPKEDFPRPFIARGREVEKYASKNNVFGPYQSYRILKIALNLARKIFPFGMCRPNQGKPCFDYQIGLCPGICVGAISKKDYQKNIKNLTLLFKGEHKRLFKKLKKTDPEAFYALKHVQDVALISNSKIGNWKLKIGNSVQRIEGFDISHLHGSEPVGAMSVFINGEADNSKYRLFKIRNTENKFDDMAMLSEILERRFNHDEWGKPDVVLIDGGRNQITAAKNVLAKRNIFVPVIGIVKILGHSGSAAEGDKLYFQNTKPSVKKILLTSRQVLQQVRNEAHRFAISFQRRKRKI</sequence>
<comment type="caution">
    <text evidence="3">The sequence shown here is derived from an EMBL/GenBank/DDBJ whole genome shotgun (WGS) entry which is preliminary data.</text>
</comment>
<proteinExistence type="predicted"/>
<dbReference type="InterPro" id="IPR001162">
    <property type="entry name" value="UvrC_RNase_H_dom"/>
</dbReference>
<name>A0A0G1BGL5_9BACT</name>
<gene>
    <name evidence="3" type="ORF">UV10_C0023G0004</name>
</gene>
<feature type="domain" description="UvrC family homology region profile" evidence="2">
    <location>
        <begin position="230"/>
        <end position="322"/>
    </location>
</feature>
<dbReference type="CDD" id="cd10434">
    <property type="entry name" value="GIY-YIG_UvrC_Cho"/>
    <property type="match status" value="1"/>
</dbReference>
<dbReference type="InterPro" id="IPR050066">
    <property type="entry name" value="UvrABC_protein_C"/>
</dbReference>
<dbReference type="EMBL" id="LCDE01000023">
    <property type="protein sequence ID" value="KKS45466.1"/>
    <property type="molecule type" value="Genomic_DNA"/>
</dbReference>
<dbReference type="Gene3D" id="3.40.1440.10">
    <property type="entry name" value="GIY-YIG endonuclease"/>
    <property type="match status" value="1"/>
</dbReference>
<evidence type="ECO:0000313" key="4">
    <source>
        <dbReference type="Proteomes" id="UP000034951"/>
    </source>
</evidence>
<dbReference type="GO" id="GO:0006289">
    <property type="term" value="P:nucleotide-excision repair"/>
    <property type="evidence" value="ECO:0007669"/>
    <property type="project" value="InterPro"/>
</dbReference>
<dbReference type="SMART" id="SM00465">
    <property type="entry name" value="GIYc"/>
    <property type="match status" value="1"/>
</dbReference>
<dbReference type="InterPro" id="IPR038476">
    <property type="entry name" value="UvrC_RNase_H_dom_sf"/>
</dbReference>
<dbReference type="PANTHER" id="PTHR30562:SF1">
    <property type="entry name" value="UVRABC SYSTEM PROTEIN C"/>
    <property type="match status" value="1"/>
</dbReference>
<dbReference type="Gene3D" id="3.30.420.340">
    <property type="entry name" value="UvrC, RNAse H endonuclease domain"/>
    <property type="match status" value="1"/>
</dbReference>
<organism evidence="3 4">
    <name type="scientific">Candidatus Azambacteria bacterium GW2011_GWA1_42_19</name>
    <dbReference type="NCBI Taxonomy" id="1618609"/>
    <lineage>
        <taxon>Bacteria</taxon>
        <taxon>Candidatus Azamiibacteriota</taxon>
    </lineage>
</organism>
<dbReference type="InterPro" id="IPR047296">
    <property type="entry name" value="GIY-YIG_UvrC_Cho"/>
</dbReference>
<dbReference type="Proteomes" id="UP000034951">
    <property type="component" value="Unassembled WGS sequence"/>
</dbReference>
<evidence type="ECO:0000259" key="2">
    <source>
        <dbReference type="PROSITE" id="PS50165"/>
    </source>
</evidence>
<dbReference type="PROSITE" id="PS50164">
    <property type="entry name" value="GIY_YIG"/>
    <property type="match status" value="1"/>
</dbReference>
<evidence type="ECO:0000259" key="1">
    <source>
        <dbReference type="PROSITE" id="PS50164"/>
    </source>
</evidence>
<reference evidence="3 4" key="1">
    <citation type="journal article" date="2015" name="Nature">
        <title>rRNA introns, odd ribosomes, and small enigmatic genomes across a large radiation of phyla.</title>
        <authorList>
            <person name="Brown C.T."/>
            <person name="Hug L.A."/>
            <person name="Thomas B.C."/>
            <person name="Sharon I."/>
            <person name="Castelle C.J."/>
            <person name="Singh A."/>
            <person name="Wilkins M.J."/>
            <person name="Williams K.H."/>
            <person name="Banfield J.F."/>
        </authorList>
    </citation>
    <scope>NUCLEOTIDE SEQUENCE [LARGE SCALE GENOMIC DNA]</scope>
</reference>
<dbReference type="InterPro" id="IPR035901">
    <property type="entry name" value="GIY-YIG_endonuc_sf"/>
</dbReference>
<protein>
    <submittedName>
        <fullName evidence="3">Excinuclease ABC C subunit domain protein</fullName>
    </submittedName>
</protein>
<dbReference type="Pfam" id="PF08459">
    <property type="entry name" value="UvrC_RNaseH_dom"/>
    <property type="match status" value="1"/>
</dbReference>
<dbReference type="PANTHER" id="PTHR30562">
    <property type="entry name" value="UVRC/OXIDOREDUCTASE"/>
    <property type="match status" value="1"/>
</dbReference>
<accession>A0A0G1BGL5</accession>
<feature type="domain" description="GIY-YIG" evidence="1">
    <location>
        <begin position="10"/>
        <end position="85"/>
    </location>
</feature>
<dbReference type="SUPFAM" id="SSF82771">
    <property type="entry name" value="GIY-YIG endonuclease"/>
    <property type="match status" value="1"/>
</dbReference>
<evidence type="ECO:0000313" key="3">
    <source>
        <dbReference type="EMBL" id="KKS45466.1"/>
    </source>
</evidence>
<dbReference type="PROSITE" id="PS50165">
    <property type="entry name" value="UVRC"/>
    <property type="match status" value="1"/>
</dbReference>
<dbReference type="GO" id="GO:0009380">
    <property type="term" value="C:excinuclease repair complex"/>
    <property type="evidence" value="ECO:0007669"/>
    <property type="project" value="TreeGrafter"/>
</dbReference>
<dbReference type="Pfam" id="PF01541">
    <property type="entry name" value="GIY-YIG"/>
    <property type="match status" value="1"/>
</dbReference>
<dbReference type="InterPro" id="IPR000305">
    <property type="entry name" value="GIY-YIG_endonuc"/>
</dbReference>
<dbReference type="GO" id="GO:0009381">
    <property type="term" value="F:excinuclease ABC activity"/>
    <property type="evidence" value="ECO:0007669"/>
    <property type="project" value="InterPro"/>
</dbReference>